<dbReference type="InterPro" id="IPR044751">
    <property type="entry name" value="Ion_transp-like_CBS"/>
</dbReference>
<keyword evidence="7 9" id="KW-0472">Membrane</keyword>
<dbReference type="SMART" id="SM01091">
    <property type="entry name" value="CorC_HlyC"/>
    <property type="match status" value="1"/>
</dbReference>
<dbReference type="AlphaFoldDB" id="A0A318Y282"/>
<sequence>MITRIILLIVLVLLNAFFSGAEIALISLNDKLIKKQADEGDKKAKQLHAFLSEPGRFLSTIQIGITLAGFLASAFATESFADDLVAAVMKLNLPVDESIIRSISMIVITIILSYFTLVFGELVPKRIAMQKADFFSKIAVGPLTAISHLTSPFVKFLTASTNFFIKLLGGNPSAEDDERVTEEEIRMMMEVGEEKGVIQDTKKEMIDNVFEFDDKRVSEIMTPRPDIVSIPADSELDLIVRVIDEEKYTRIPVYNDNIDNIVGILHVKDLIPFIEKDKKDFSLEKIVRTPYFVPESKKTDDLFAELKKHKVQMAVVIDEYGGTAGIVTMEDLVEEIVGNIFDEYDIEEKDAEYECLDNNTYIFNGSISLDKVEEVLGEQLPSDDFDTLSGFVMDLLGRIPKKDENPTVEAENIIFKVIKLEGKRIVKIKAARKLND</sequence>
<name>A0A318Y282_9FIRM</name>
<evidence type="ECO:0000259" key="11">
    <source>
        <dbReference type="PROSITE" id="PS51371"/>
    </source>
</evidence>
<feature type="transmembrane region" description="Helical" evidence="10">
    <location>
        <begin position="57"/>
        <end position="76"/>
    </location>
</feature>
<evidence type="ECO:0000256" key="2">
    <source>
        <dbReference type="ARBA" id="ARBA00006337"/>
    </source>
</evidence>
<evidence type="ECO:0000256" key="7">
    <source>
        <dbReference type="ARBA" id="ARBA00023136"/>
    </source>
</evidence>
<feature type="transmembrane region" description="Helical" evidence="10">
    <location>
        <begin position="6"/>
        <end position="28"/>
    </location>
</feature>
<evidence type="ECO:0000256" key="5">
    <source>
        <dbReference type="ARBA" id="ARBA00022989"/>
    </source>
</evidence>
<dbReference type="Pfam" id="PF00571">
    <property type="entry name" value="CBS"/>
    <property type="match status" value="2"/>
</dbReference>
<dbReference type="GO" id="GO:0050660">
    <property type="term" value="F:flavin adenine dinucleotide binding"/>
    <property type="evidence" value="ECO:0007669"/>
    <property type="project" value="InterPro"/>
</dbReference>
<keyword evidence="4" id="KW-0677">Repeat</keyword>
<evidence type="ECO:0000256" key="10">
    <source>
        <dbReference type="SAM" id="Phobius"/>
    </source>
</evidence>
<dbReference type="FunFam" id="3.10.580.10:FF:000002">
    <property type="entry name" value="Magnesium/cobalt efflux protein CorC"/>
    <property type="match status" value="1"/>
</dbReference>
<evidence type="ECO:0000313" key="14">
    <source>
        <dbReference type="Proteomes" id="UP000248132"/>
    </source>
</evidence>
<evidence type="ECO:0000256" key="4">
    <source>
        <dbReference type="ARBA" id="ARBA00022737"/>
    </source>
</evidence>
<protein>
    <submittedName>
        <fullName evidence="13">Putative hemolysin</fullName>
    </submittedName>
</protein>
<keyword evidence="3 9" id="KW-0812">Transmembrane</keyword>
<accession>A0A318Y282</accession>
<evidence type="ECO:0000256" key="8">
    <source>
        <dbReference type="PROSITE-ProRule" id="PRU00703"/>
    </source>
</evidence>
<dbReference type="PANTHER" id="PTHR22777:SF17">
    <property type="entry name" value="UPF0053 PROTEIN SLL0260"/>
    <property type="match status" value="1"/>
</dbReference>
<comment type="similarity">
    <text evidence="2">Belongs to the UPF0053 family.</text>
</comment>
<dbReference type="InterPro" id="IPR046342">
    <property type="entry name" value="CBS_dom_sf"/>
</dbReference>
<keyword evidence="14" id="KW-1185">Reference proteome</keyword>
<comment type="subcellular location">
    <subcellularLocation>
        <location evidence="1">Membrane</location>
        <topology evidence="1">Multi-pass membrane protein</topology>
    </subcellularLocation>
</comment>
<proteinExistence type="inferred from homology"/>
<dbReference type="SUPFAM" id="SSF56176">
    <property type="entry name" value="FAD-binding/transporter-associated domain-like"/>
    <property type="match status" value="1"/>
</dbReference>
<dbReference type="InterPro" id="IPR002550">
    <property type="entry name" value="CNNM"/>
</dbReference>
<dbReference type="CDD" id="cd04590">
    <property type="entry name" value="CBS_pair_CorC_HlyC_assoc"/>
    <property type="match status" value="1"/>
</dbReference>
<dbReference type="EMBL" id="QKMR01000003">
    <property type="protein sequence ID" value="PYG89549.1"/>
    <property type="molecule type" value="Genomic_DNA"/>
</dbReference>
<evidence type="ECO:0000259" key="12">
    <source>
        <dbReference type="PROSITE" id="PS51846"/>
    </source>
</evidence>
<dbReference type="SUPFAM" id="SSF54631">
    <property type="entry name" value="CBS-domain pair"/>
    <property type="match status" value="1"/>
</dbReference>
<evidence type="ECO:0000256" key="3">
    <source>
        <dbReference type="ARBA" id="ARBA00022692"/>
    </source>
</evidence>
<feature type="domain" description="CBS" evidence="11">
    <location>
        <begin position="286"/>
        <end position="343"/>
    </location>
</feature>
<dbReference type="Pfam" id="PF03471">
    <property type="entry name" value="CorC_HlyC"/>
    <property type="match status" value="1"/>
</dbReference>
<dbReference type="Pfam" id="PF01595">
    <property type="entry name" value="CNNM"/>
    <property type="match status" value="1"/>
</dbReference>
<feature type="domain" description="CNNM transmembrane" evidence="12">
    <location>
        <begin position="1"/>
        <end position="202"/>
    </location>
</feature>
<evidence type="ECO:0000256" key="6">
    <source>
        <dbReference type="ARBA" id="ARBA00023122"/>
    </source>
</evidence>
<dbReference type="InterPro" id="IPR000644">
    <property type="entry name" value="CBS_dom"/>
</dbReference>
<dbReference type="Gene3D" id="3.30.465.10">
    <property type="match status" value="1"/>
</dbReference>
<organism evidence="13 14">
    <name type="scientific">Ruminiclostridium sufflavum DSM 19573</name>
    <dbReference type="NCBI Taxonomy" id="1121337"/>
    <lineage>
        <taxon>Bacteria</taxon>
        <taxon>Bacillati</taxon>
        <taxon>Bacillota</taxon>
        <taxon>Clostridia</taxon>
        <taxon>Eubacteriales</taxon>
        <taxon>Oscillospiraceae</taxon>
        <taxon>Ruminiclostridium</taxon>
    </lineage>
</organism>
<feature type="transmembrane region" description="Helical" evidence="10">
    <location>
        <begin position="99"/>
        <end position="120"/>
    </location>
</feature>
<comment type="caution">
    <text evidence="13">The sequence shown here is derived from an EMBL/GenBank/DDBJ whole genome shotgun (WGS) entry which is preliminary data.</text>
</comment>
<dbReference type="SMART" id="SM00116">
    <property type="entry name" value="CBS"/>
    <property type="match status" value="2"/>
</dbReference>
<dbReference type="InterPro" id="IPR016169">
    <property type="entry name" value="FAD-bd_PCMH_sub2"/>
</dbReference>
<dbReference type="GO" id="GO:0005886">
    <property type="term" value="C:plasma membrane"/>
    <property type="evidence" value="ECO:0007669"/>
    <property type="project" value="TreeGrafter"/>
</dbReference>
<reference evidence="13 14" key="1">
    <citation type="submission" date="2018-06" db="EMBL/GenBank/DDBJ databases">
        <title>Genomic Encyclopedia of Type Strains, Phase I: the one thousand microbial genomes (KMG-I) project.</title>
        <authorList>
            <person name="Kyrpides N."/>
        </authorList>
    </citation>
    <scope>NUCLEOTIDE SEQUENCE [LARGE SCALE GENOMIC DNA]</scope>
    <source>
        <strain evidence="13 14">DSM 19573</strain>
    </source>
</reference>
<dbReference type="Proteomes" id="UP000248132">
    <property type="component" value="Unassembled WGS sequence"/>
</dbReference>
<dbReference type="PROSITE" id="PS51371">
    <property type="entry name" value="CBS"/>
    <property type="match status" value="2"/>
</dbReference>
<dbReference type="InterPro" id="IPR036318">
    <property type="entry name" value="FAD-bd_PCMH-like_sf"/>
</dbReference>
<evidence type="ECO:0000313" key="13">
    <source>
        <dbReference type="EMBL" id="PYG89549.1"/>
    </source>
</evidence>
<keyword evidence="5 9" id="KW-1133">Transmembrane helix</keyword>
<feature type="domain" description="CBS" evidence="11">
    <location>
        <begin position="221"/>
        <end position="281"/>
    </location>
</feature>
<dbReference type="OrthoDB" id="9798188at2"/>
<dbReference type="InterPro" id="IPR005170">
    <property type="entry name" value="Transptr-assoc_dom"/>
</dbReference>
<keyword evidence="6 8" id="KW-0129">CBS domain</keyword>
<dbReference type="PANTHER" id="PTHR22777">
    <property type="entry name" value="HEMOLYSIN-RELATED"/>
    <property type="match status" value="1"/>
</dbReference>
<dbReference type="Gene3D" id="3.10.580.10">
    <property type="entry name" value="CBS-domain"/>
    <property type="match status" value="1"/>
</dbReference>
<dbReference type="RefSeq" id="WP_110460834.1">
    <property type="nucleotide sequence ID" value="NZ_QKMR01000003.1"/>
</dbReference>
<evidence type="ECO:0000256" key="9">
    <source>
        <dbReference type="PROSITE-ProRule" id="PRU01193"/>
    </source>
</evidence>
<dbReference type="PROSITE" id="PS51846">
    <property type="entry name" value="CNNM"/>
    <property type="match status" value="1"/>
</dbReference>
<evidence type="ECO:0000256" key="1">
    <source>
        <dbReference type="ARBA" id="ARBA00004141"/>
    </source>
</evidence>
<gene>
    <name evidence="13" type="ORF">LY28_00768</name>
</gene>